<sequence>MNSLYHSKQVSDALVDYEKTRISDGADKAFEALKVEVILRGLEAPSTASNASAVDRKALTSKLATLLKQSSLAISSRKSRLTGTRDKKTFGDIESPCTFSSARVRIGTPSTLPPTVEEIAKGLHLSRSSPLPERSANQSHGVPCDAQPKSKPSLYSPPGRSAMKRTTASEYFLTRTSSSGTDNSLSTSHSHTSLFSFKSRVFRIIVGSTSSGSSNSSRSSIMESDPELPSIRKSVRFVVDREHSSNAFDDE</sequence>
<comment type="caution">
    <text evidence="2">The sequence shown here is derived from an EMBL/GenBank/DDBJ whole genome shotgun (WGS) entry which is preliminary data.</text>
</comment>
<evidence type="ECO:0000313" key="2">
    <source>
        <dbReference type="EMBL" id="KAL0577298.1"/>
    </source>
</evidence>
<dbReference type="Proteomes" id="UP001465976">
    <property type="component" value="Unassembled WGS sequence"/>
</dbReference>
<organism evidence="2 3">
    <name type="scientific">Marasmius crinis-equi</name>
    <dbReference type="NCBI Taxonomy" id="585013"/>
    <lineage>
        <taxon>Eukaryota</taxon>
        <taxon>Fungi</taxon>
        <taxon>Dikarya</taxon>
        <taxon>Basidiomycota</taxon>
        <taxon>Agaricomycotina</taxon>
        <taxon>Agaricomycetes</taxon>
        <taxon>Agaricomycetidae</taxon>
        <taxon>Agaricales</taxon>
        <taxon>Marasmiineae</taxon>
        <taxon>Marasmiaceae</taxon>
        <taxon>Marasmius</taxon>
    </lineage>
</organism>
<proteinExistence type="predicted"/>
<feature type="compositionally biased region" description="Low complexity" evidence="1">
    <location>
        <begin position="208"/>
        <end position="223"/>
    </location>
</feature>
<keyword evidence="3" id="KW-1185">Reference proteome</keyword>
<gene>
    <name evidence="2" type="ORF">V5O48_004691</name>
</gene>
<protein>
    <submittedName>
        <fullName evidence="2">Uncharacterized protein</fullName>
    </submittedName>
</protein>
<feature type="region of interest" description="Disordered" evidence="1">
    <location>
        <begin position="126"/>
        <end position="162"/>
    </location>
</feature>
<evidence type="ECO:0000256" key="1">
    <source>
        <dbReference type="SAM" id="MobiDB-lite"/>
    </source>
</evidence>
<accession>A0ABR3FPD9</accession>
<dbReference type="EMBL" id="JBAHYK010000166">
    <property type="protein sequence ID" value="KAL0577298.1"/>
    <property type="molecule type" value="Genomic_DNA"/>
</dbReference>
<evidence type="ECO:0000313" key="3">
    <source>
        <dbReference type="Proteomes" id="UP001465976"/>
    </source>
</evidence>
<reference evidence="2 3" key="1">
    <citation type="submission" date="2024-02" db="EMBL/GenBank/DDBJ databases">
        <title>A draft genome for the cacao thread blight pathogen Marasmius crinis-equi.</title>
        <authorList>
            <person name="Cohen S.P."/>
            <person name="Baruah I.K."/>
            <person name="Amoako-Attah I."/>
            <person name="Bukari Y."/>
            <person name="Meinhardt L.W."/>
            <person name="Bailey B.A."/>
        </authorList>
    </citation>
    <scope>NUCLEOTIDE SEQUENCE [LARGE SCALE GENOMIC DNA]</scope>
    <source>
        <strain evidence="2 3">GH-76</strain>
    </source>
</reference>
<name>A0ABR3FPD9_9AGAR</name>
<feature type="region of interest" description="Disordered" evidence="1">
    <location>
        <begin position="208"/>
        <end position="233"/>
    </location>
</feature>